<proteinExistence type="predicted"/>
<gene>
    <name evidence="2" type="ORF">GCM10023092_22850</name>
</gene>
<feature type="domain" description="Secretion system C-terminal sorting" evidence="1">
    <location>
        <begin position="1725"/>
        <end position="1792"/>
    </location>
</feature>
<keyword evidence="3" id="KW-1185">Reference proteome</keyword>
<name>A0ABP8MZ63_9BACT</name>
<dbReference type="EMBL" id="BAABEZ010000022">
    <property type="protein sequence ID" value="GAA4456888.1"/>
    <property type="molecule type" value="Genomic_DNA"/>
</dbReference>
<evidence type="ECO:0000259" key="1">
    <source>
        <dbReference type="Pfam" id="PF18962"/>
    </source>
</evidence>
<comment type="caution">
    <text evidence="2">The sequence shown here is derived from an EMBL/GenBank/DDBJ whole genome shotgun (WGS) entry which is preliminary data.</text>
</comment>
<reference evidence="3" key="1">
    <citation type="journal article" date="2019" name="Int. J. Syst. Evol. Microbiol.">
        <title>The Global Catalogue of Microorganisms (GCM) 10K type strain sequencing project: providing services to taxonomists for standard genome sequencing and annotation.</title>
        <authorList>
            <consortium name="The Broad Institute Genomics Platform"/>
            <consortium name="The Broad Institute Genome Sequencing Center for Infectious Disease"/>
            <person name="Wu L."/>
            <person name="Ma J."/>
        </authorList>
    </citation>
    <scope>NUCLEOTIDE SEQUENCE [LARGE SCALE GENOMIC DNA]</scope>
    <source>
        <strain evidence="3">JCM 31921</strain>
    </source>
</reference>
<organism evidence="2 3">
    <name type="scientific">Rurimicrobium arvi</name>
    <dbReference type="NCBI Taxonomy" id="2049916"/>
    <lineage>
        <taxon>Bacteria</taxon>
        <taxon>Pseudomonadati</taxon>
        <taxon>Bacteroidota</taxon>
        <taxon>Chitinophagia</taxon>
        <taxon>Chitinophagales</taxon>
        <taxon>Chitinophagaceae</taxon>
        <taxon>Rurimicrobium</taxon>
    </lineage>
</organism>
<dbReference type="Pfam" id="PF18962">
    <property type="entry name" value="Por_Secre_tail"/>
    <property type="match status" value="1"/>
</dbReference>
<evidence type="ECO:0000313" key="2">
    <source>
        <dbReference type="EMBL" id="GAA4456888.1"/>
    </source>
</evidence>
<dbReference type="NCBIfam" id="TIGR04183">
    <property type="entry name" value="Por_Secre_tail"/>
    <property type="match status" value="1"/>
</dbReference>
<dbReference type="InterPro" id="IPR026444">
    <property type="entry name" value="Secre_tail"/>
</dbReference>
<protein>
    <recommendedName>
        <fullName evidence="1">Secretion system C-terminal sorting domain-containing protein</fullName>
    </recommendedName>
</protein>
<dbReference type="RefSeq" id="WP_344827095.1">
    <property type="nucleotide sequence ID" value="NZ_BAABEZ010000022.1"/>
</dbReference>
<dbReference type="Proteomes" id="UP001501410">
    <property type="component" value="Unassembled WGS sequence"/>
</dbReference>
<accession>A0ABP8MZ63</accession>
<sequence length="1799" mass="194549">MLLLTAWICRAQDSLQHGFCGLNRPGQDSLTVTAPFTGATAALTAPGAFPASAIDTCGKFILYYEDRRTGAPAGGFSDTGGIGLARRNTMCAVFSYVQSVFDFSGLNTAAGEYIRIHVDTSYSKSYTFSSSYWASTLGNATPFFPSSSLVAGAYENGFVHRFVTSGTDPNPGDYHANMRMNFRAFKPEMFDFSRRLSPPSSMEPSFNNGTGMPTPMQYDLYSELLHFVSHLLGWFSWQDVGGAHGVSSTRLPVSFYDTSLHIIPDPMVTLSPFDSIRHLIGFVKPPTGKMYFAVGNGKRPPHNFFVYNTDNAATTTDYSHVVWGIYSLYHRLTPGDYQPSVMYSWIREGNSIRTYSKQDIETFRDIIRLPLNPTFSAASTTLLTNNIPWSKRMNSDAYRAIFPDSSVSELLPADYTLKNDSGATLTINLGLDTTLMDEDGDTLSVYPGSLVNFRGCGNPGNNHDLVVLSNSNRTITFSPRHNFYGRAHFGFNLYDGKEKGGFVVYTINVTKGNNVSAPKGSNMILNGDFEAGTEVKTLTDSLVNNTFINGPMLYALIGRLNGTHLSDGYPYICKSNYAYGTCIRGSYHENSDGVLPAFGMAPSSFPWTWPGSSFYIWPFALKSDGLPDAKVMPSGSNNRYQPLGAEGLLIQLADTLKQCKRYVIEFDAIRTYKPGSTVSGGYTYPVKDSLTLGFTNTSLVDGLLSTPWPGGSKSFRTDSISTSGWQHFKFSFGYCGSETIDMLQLRIAGAKATNECIATTAIDNLSLTEVDLANVVKITDSATGGCKSYLLAGPPSTGCPSMTYEWKNASGTVVSTNRVLPVITWDTTFYSVSVSDGCSSAKDTFRVVPCSCSPAKVFKTSSYTPLSGSISGSLAPGYYHARGDLSMSSSLTFDNVQMLMEPGVKISVVGNAVLTLDSSHLFVCPDTSKLWKGIDLTSGGGYSGRITVKSHSLIEDADTAIRAVNPITPASGYMVSIDSAVFNRNVVSLLMDNYTAVTSDTTYPVLVQNAAFVSRKFTKTGSTYPLSWPDYYSLRAPISNGAKPPFAVHNDYDPVWTKNGKSAVAGIMLRGIGTYSGSKYYRIRVGNVGGTIDSFRANLFDNTSAGIYAERTNLVSWNNYFINMQQPDLPATGGIPPPPKIYMGCGIYAAAGGSGQYLLSVVQPPINTNAPNKFFDCITGIQASDFYDTYIQRCRIASSNNATNTPAFYGVNITNLKNLYGNVVISDNVMGNIPTAIFLRPNKPNANRSTHIELNTLSATHPWMSGGSTSGQYMQQAISVQGMSSATSSTPADTAVIANNNLSGVYNGIEVTGMAAIRALVENNTISMRLNGTAKAQYGIYIGSTQKGTVQNNILSGDGSTKSSDKIRAVFAAFNTDLRVCVNSTTNIGRGFDFGLTRPQTGIRWYGNSMSNGVYGFILGSDVGNLNSEIDFMTHVPPLGYGAGLNTWSGYTGGTSFETFGENLRDTRLSKLYFRSSYATETPSHNSGSPVVPPYIFYSSSLMATDYTSSCLGSSHFPSRYYPLSRLRSVGPSLAMLVLADSLGYGQDGKPAQWMAQLSLYEAGLIDPSLSDSFPTFATFMTQAAGSRFGWVTSVQQALADGDVETAADLISYQPSATGFIPVDTDVSISDYTEADTVVDNYASYFNYYLSYLTGTFTDTAGLQLLALKCPSVDGAAVFMARTLLGIVNGVHVVYDDDGCNRSSASSFYRIADNQEVKGSAAYSLYPNPNTGSFSLVQYVPNAETVPVKVYNALGMVVYTSNLTFNNGRSDIRLTNAVPGVYLVCIGNGQSTCLRFVVH</sequence>
<evidence type="ECO:0000313" key="3">
    <source>
        <dbReference type="Proteomes" id="UP001501410"/>
    </source>
</evidence>